<dbReference type="EMBL" id="MFFF01000017">
    <property type="protein sequence ID" value="OGE99733.1"/>
    <property type="molecule type" value="Genomic_DNA"/>
</dbReference>
<keyword evidence="4 6" id="KW-1133">Transmembrane helix</keyword>
<dbReference type="PANTHER" id="PTHR30093">
    <property type="entry name" value="GENERAL SECRETION PATHWAY PROTEIN G"/>
    <property type="match status" value="1"/>
</dbReference>
<feature type="transmembrane region" description="Helical" evidence="6">
    <location>
        <begin position="34"/>
        <end position="56"/>
    </location>
</feature>
<accession>A0A1F5QBZ3</accession>
<reference evidence="7 8" key="1">
    <citation type="journal article" date="2016" name="Nat. Commun.">
        <title>Thousands of microbial genomes shed light on interconnected biogeochemical processes in an aquifer system.</title>
        <authorList>
            <person name="Anantharaman K."/>
            <person name="Brown C.T."/>
            <person name="Hug L.A."/>
            <person name="Sharon I."/>
            <person name="Castelle C.J."/>
            <person name="Probst A.J."/>
            <person name="Thomas B.C."/>
            <person name="Singh A."/>
            <person name="Wilkins M.J."/>
            <person name="Karaoz U."/>
            <person name="Brodie E.L."/>
            <person name="Williams K.H."/>
            <person name="Hubbard S.S."/>
            <person name="Banfield J.F."/>
        </authorList>
    </citation>
    <scope>NUCLEOTIDE SEQUENCE [LARGE SCALE GENOMIC DNA]</scope>
</reference>
<evidence type="ECO:0000256" key="5">
    <source>
        <dbReference type="ARBA" id="ARBA00023136"/>
    </source>
</evidence>
<organism evidence="7 8">
    <name type="scientific">Candidatus Doudnabacteria bacterium RIFCSPLOWO2_02_FULL_48_13</name>
    <dbReference type="NCBI Taxonomy" id="1817845"/>
    <lineage>
        <taxon>Bacteria</taxon>
        <taxon>Candidatus Doudnaibacteriota</taxon>
    </lineage>
</organism>
<comment type="caution">
    <text evidence="7">The sequence shown here is derived from an EMBL/GenBank/DDBJ whole genome shotgun (WGS) entry which is preliminary data.</text>
</comment>
<dbReference type="InterPro" id="IPR045584">
    <property type="entry name" value="Pilin-like"/>
</dbReference>
<dbReference type="Pfam" id="PF07963">
    <property type="entry name" value="N_methyl"/>
    <property type="match status" value="1"/>
</dbReference>
<name>A0A1F5QBZ3_9BACT</name>
<dbReference type="Proteomes" id="UP000177235">
    <property type="component" value="Unassembled WGS sequence"/>
</dbReference>
<dbReference type="InterPro" id="IPR012902">
    <property type="entry name" value="N_methyl_site"/>
</dbReference>
<protein>
    <recommendedName>
        <fullName evidence="9">Type II secretion system protein GspG C-terminal domain-containing protein</fullName>
    </recommendedName>
</protein>
<dbReference type="GO" id="GO:0016020">
    <property type="term" value="C:membrane"/>
    <property type="evidence" value="ECO:0007669"/>
    <property type="project" value="UniProtKB-SubCell"/>
</dbReference>
<dbReference type="InterPro" id="IPR000983">
    <property type="entry name" value="Bac_GSPG_pilin"/>
</dbReference>
<evidence type="ECO:0008006" key="9">
    <source>
        <dbReference type="Google" id="ProtNLM"/>
    </source>
</evidence>
<sequence length="178" mass="19328">MKQKKSIPYPLNPKRYPGFTQAPAFSKSGAGFTLIELLVVVAIIGLMASILTIGLTEQRRRARDAKRISDLKQIKSGMDIFFDNASGYPNVSGWVTGSTLSCGPIQILYIPADPGAPVHNYQYAHTGGPVTGCGFNNLGRAYTLTFFMERINGFYIMDEDGVVRSQATGDVVSVDSLL</sequence>
<dbReference type="GO" id="GO:0015628">
    <property type="term" value="P:protein secretion by the type II secretion system"/>
    <property type="evidence" value="ECO:0007669"/>
    <property type="project" value="InterPro"/>
</dbReference>
<evidence type="ECO:0000256" key="6">
    <source>
        <dbReference type="SAM" id="Phobius"/>
    </source>
</evidence>
<evidence type="ECO:0000313" key="7">
    <source>
        <dbReference type="EMBL" id="OGE99733.1"/>
    </source>
</evidence>
<evidence type="ECO:0000256" key="4">
    <source>
        <dbReference type="ARBA" id="ARBA00022989"/>
    </source>
</evidence>
<dbReference type="GO" id="GO:0015627">
    <property type="term" value="C:type II protein secretion system complex"/>
    <property type="evidence" value="ECO:0007669"/>
    <property type="project" value="InterPro"/>
</dbReference>
<evidence type="ECO:0000256" key="1">
    <source>
        <dbReference type="ARBA" id="ARBA00004167"/>
    </source>
</evidence>
<gene>
    <name evidence="7" type="ORF">A3J05_01875</name>
</gene>
<dbReference type="SUPFAM" id="SSF54523">
    <property type="entry name" value="Pili subunits"/>
    <property type="match status" value="1"/>
</dbReference>
<keyword evidence="5 6" id="KW-0472">Membrane</keyword>
<dbReference type="AlphaFoldDB" id="A0A1F5QBZ3"/>
<dbReference type="PRINTS" id="PR00813">
    <property type="entry name" value="BCTERIALGSPG"/>
</dbReference>
<comment type="subcellular location">
    <subcellularLocation>
        <location evidence="1">Membrane</location>
        <topology evidence="1">Single-pass membrane protein</topology>
    </subcellularLocation>
</comment>
<dbReference type="NCBIfam" id="TIGR02532">
    <property type="entry name" value="IV_pilin_GFxxxE"/>
    <property type="match status" value="1"/>
</dbReference>
<dbReference type="PROSITE" id="PS00409">
    <property type="entry name" value="PROKAR_NTER_METHYL"/>
    <property type="match status" value="1"/>
</dbReference>
<keyword evidence="2" id="KW-0488">Methylation</keyword>
<proteinExistence type="predicted"/>
<keyword evidence="3 6" id="KW-0812">Transmembrane</keyword>
<evidence type="ECO:0000256" key="2">
    <source>
        <dbReference type="ARBA" id="ARBA00022481"/>
    </source>
</evidence>
<evidence type="ECO:0000256" key="3">
    <source>
        <dbReference type="ARBA" id="ARBA00022692"/>
    </source>
</evidence>
<dbReference type="Gene3D" id="3.30.700.10">
    <property type="entry name" value="Glycoprotein, Type 4 Pilin"/>
    <property type="match status" value="1"/>
</dbReference>
<evidence type="ECO:0000313" key="8">
    <source>
        <dbReference type="Proteomes" id="UP000177235"/>
    </source>
</evidence>
<dbReference type="PANTHER" id="PTHR30093:SF44">
    <property type="entry name" value="TYPE II SECRETION SYSTEM CORE PROTEIN G"/>
    <property type="match status" value="1"/>
</dbReference>